<dbReference type="Pfam" id="PF12697">
    <property type="entry name" value="Abhydrolase_6"/>
    <property type="match status" value="1"/>
</dbReference>
<dbReference type="GO" id="GO:0016787">
    <property type="term" value="F:hydrolase activity"/>
    <property type="evidence" value="ECO:0007669"/>
    <property type="project" value="UniProtKB-KW"/>
</dbReference>
<evidence type="ECO:0000313" key="3">
    <source>
        <dbReference type="Proteomes" id="UP000661077"/>
    </source>
</evidence>
<accession>A0ABS1X5R1</accession>
<keyword evidence="3" id="KW-1185">Reference proteome</keyword>
<gene>
    <name evidence="2" type="ORF">JM946_27825</name>
</gene>
<protein>
    <submittedName>
        <fullName evidence="2">Alpha/beta hydrolase</fullName>
    </submittedName>
</protein>
<evidence type="ECO:0000259" key="1">
    <source>
        <dbReference type="Pfam" id="PF12697"/>
    </source>
</evidence>
<dbReference type="InterPro" id="IPR029058">
    <property type="entry name" value="AB_hydrolase_fold"/>
</dbReference>
<feature type="domain" description="AB hydrolase-1" evidence="1">
    <location>
        <begin position="27"/>
        <end position="258"/>
    </location>
</feature>
<reference evidence="2 3" key="1">
    <citation type="journal article" date="2021" name="Int. J. Syst. Evol. Microbiol.">
        <title>Steroidobacter gossypii sp. nov., isolated from soil of cotton cropping field.</title>
        <authorList>
            <person name="Huang R."/>
            <person name="Yang S."/>
            <person name="Zhen C."/>
            <person name="Liu W."/>
        </authorList>
    </citation>
    <scope>NUCLEOTIDE SEQUENCE [LARGE SCALE GENOMIC DNA]</scope>
    <source>
        <strain evidence="2 3">S1-65</strain>
    </source>
</reference>
<dbReference type="PRINTS" id="PR00111">
    <property type="entry name" value="ABHYDROLASE"/>
</dbReference>
<organism evidence="2 3">
    <name type="scientific">Steroidobacter gossypii</name>
    <dbReference type="NCBI Taxonomy" id="2805490"/>
    <lineage>
        <taxon>Bacteria</taxon>
        <taxon>Pseudomonadati</taxon>
        <taxon>Pseudomonadota</taxon>
        <taxon>Gammaproteobacteria</taxon>
        <taxon>Steroidobacterales</taxon>
        <taxon>Steroidobacteraceae</taxon>
        <taxon>Steroidobacter</taxon>
    </lineage>
</organism>
<dbReference type="EMBL" id="JAEVLS010000008">
    <property type="protein sequence ID" value="MBM0108560.1"/>
    <property type="molecule type" value="Genomic_DNA"/>
</dbReference>
<proteinExistence type="predicted"/>
<name>A0ABS1X5R1_9GAMM</name>
<dbReference type="SUPFAM" id="SSF53474">
    <property type="entry name" value="alpha/beta-Hydrolases"/>
    <property type="match status" value="1"/>
</dbReference>
<keyword evidence="2" id="KW-0378">Hydrolase</keyword>
<dbReference type="PANTHER" id="PTHR43798:SF33">
    <property type="entry name" value="HYDROLASE, PUTATIVE (AFU_ORTHOLOGUE AFUA_2G14860)-RELATED"/>
    <property type="match status" value="1"/>
</dbReference>
<comment type="caution">
    <text evidence="2">The sequence shown here is derived from an EMBL/GenBank/DDBJ whole genome shotgun (WGS) entry which is preliminary data.</text>
</comment>
<evidence type="ECO:0000313" key="2">
    <source>
        <dbReference type="EMBL" id="MBM0108560.1"/>
    </source>
</evidence>
<dbReference type="InterPro" id="IPR000073">
    <property type="entry name" value="AB_hydrolase_1"/>
</dbReference>
<dbReference type="Gene3D" id="3.40.50.1820">
    <property type="entry name" value="alpha/beta hydrolase"/>
    <property type="match status" value="1"/>
</dbReference>
<sequence>MNETRRVVPTSHASIAVVERGEGALPVLFIHGNSSCSAVFDAQLRSPLAEEHRLIAIDLPGHGDSSNAFDPQRSYTRPGFAEAACEVLEHLHVESAVIVGWSLGGHVAIEMLARSKSIRGAMIVGAPPIPPDGWAQGFIHSPHSMLAASAEWAPDEAEAFLARVYGQLPERRLRAAAIRADGRMRKRLFEAAREGAGVDQKRTVESSQVPLAVVNGGADALINLDYFDTVSYANLWEGRCHRLGHLGHAPFWEAPALFTPLLERFLQDIQAGRCRSPSCFSASTRA</sequence>
<dbReference type="Proteomes" id="UP000661077">
    <property type="component" value="Unassembled WGS sequence"/>
</dbReference>
<dbReference type="InterPro" id="IPR050266">
    <property type="entry name" value="AB_hydrolase_sf"/>
</dbReference>
<dbReference type="PANTHER" id="PTHR43798">
    <property type="entry name" value="MONOACYLGLYCEROL LIPASE"/>
    <property type="match status" value="1"/>
</dbReference>
<dbReference type="RefSeq" id="WP_203170712.1">
    <property type="nucleotide sequence ID" value="NZ_JAEVLS010000008.1"/>
</dbReference>